<dbReference type="EMBL" id="CP097501">
    <property type="protein sequence ID" value="URD68252.1"/>
    <property type="molecule type" value="Genomic_DNA"/>
</dbReference>
<reference evidence="2" key="1">
    <citation type="submission" date="2022-05" db="EMBL/GenBank/DDBJ databases">
        <title>Alysiella filiformis genome sequencing.</title>
        <authorList>
            <person name="Viehboeck T."/>
        </authorList>
    </citation>
    <scope>NUCLEOTIDE SEQUENCE</scope>
    <source>
        <strain evidence="2">DSM 2580</strain>
    </source>
</reference>
<keyword evidence="1" id="KW-0812">Transmembrane</keyword>
<evidence type="ECO:0000313" key="2">
    <source>
        <dbReference type="EMBL" id="URD68252.1"/>
    </source>
</evidence>
<dbReference type="Proteomes" id="UP001056819">
    <property type="component" value="Chromosome"/>
</dbReference>
<accession>A0AAE9HXM2</accession>
<dbReference type="AlphaFoldDB" id="A0AAE9HXM2"/>
<proteinExistence type="predicted"/>
<evidence type="ECO:0000313" key="3">
    <source>
        <dbReference type="Proteomes" id="UP001056819"/>
    </source>
</evidence>
<name>A0AAE9HXM2_9NEIS</name>
<dbReference type="RefSeq" id="WP_156932299.1">
    <property type="nucleotide sequence ID" value="NZ_CP097501.1"/>
</dbReference>
<keyword evidence="1" id="KW-1133">Transmembrane helix</keyword>
<protein>
    <submittedName>
        <fullName evidence="2">Uncharacterized protein</fullName>
    </submittedName>
</protein>
<organism evidence="2 3">
    <name type="scientific">Conchiformibius steedae DSM 2580</name>
    <dbReference type="NCBI Taxonomy" id="1121352"/>
    <lineage>
        <taxon>Bacteria</taxon>
        <taxon>Pseudomonadati</taxon>
        <taxon>Pseudomonadota</taxon>
        <taxon>Betaproteobacteria</taxon>
        <taxon>Neisseriales</taxon>
        <taxon>Neisseriaceae</taxon>
        <taxon>Conchiformibius</taxon>
    </lineage>
</organism>
<sequence>MSIFDIRLLLLSFLMSIVGAIGMTVWQKQRTSREFIRLGTMGFSFQIDPDPKTYHIPYAALLYCQLDYQCPNHGERMVHAKFLLEYRLPEDDSDSEPREQVVDLSRLQYSRRSVREYVTLSEHHYDQTVYALYHAILAHCAQGQLATYSPKQAMRDKAWLEKEKQRTREWLDKWKNTY</sequence>
<feature type="transmembrane region" description="Helical" evidence="1">
    <location>
        <begin position="6"/>
        <end position="26"/>
    </location>
</feature>
<evidence type="ECO:0000256" key="1">
    <source>
        <dbReference type="SAM" id="Phobius"/>
    </source>
</evidence>
<gene>
    <name evidence="2" type="ORF">LNQ82_03585</name>
</gene>
<keyword evidence="1" id="KW-0472">Membrane</keyword>